<comment type="caution">
    <text evidence="1">The sequence shown here is derived from an EMBL/GenBank/DDBJ whole genome shotgun (WGS) entry which is preliminary data.</text>
</comment>
<accession>A0AA36C2T9</accession>
<gene>
    <name evidence="1" type="ORF">MSPICULIGERA_LOCUS163</name>
</gene>
<organism evidence="1 2">
    <name type="scientific">Mesorhabditis spiculigera</name>
    <dbReference type="NCBI Taxonomy" id="96644"/>
    <lineage>
        <taxon>Eukaryota</taxon>
        <taxon>Metazoa</taxon>
        <taxon>Ecdysozoa</taxon>
        <taxon>Nematoda</taxon>
        <taxon>Chromadorea</taxon>
        <taxon>Rhabditida</taxon>
        <taxon>Rhabditina</taxon>
        <taxon>Rhabditomorpha</taxon>
        <taxon>Rhabditoidea</taxon>
        <taxon>Rhabditidae</taxon>
        <taxon>Mesorhabditinae</taxon>
        <taxon>Mesorhabditis</taxon>
    </lineage>
</organism>
<dbReference type="EMBL" id="CATQJA010000010">
    <property type="protein sequence ID" value="CAJ0557405.1"/>
    <property type="molecule type" value="Genomic_DNA"/>
</dbReference>
<evidence type="ECO:0000313" key="1">
    <source>
        <dbReference type="EMBL" id="CAJ0557405.1"/>
    </source>
</evidence>
<sequence length="122" mass="14076">MERCSTVITAGSFLVPDGSFLRLTVTLRGTNFEALVDEIQKHVPLCPTYEQSPAFFKECATIWEEQKLQLDHHAARHYHQTHENKLRNENAELNYFLDYLAANAVEYSPETFGCPIRINNLF</sequence>
<keyword evidence="2" id="KW-1185">Reference proteome</keyword>
<dbReference type="AlphaFoldDB" id="A0AA36C2T9"/>
<protein>
    <submittedName>
        <fullName evidence="1">Uncharacterized protein</fullName>
    </submittedName>
</protein>
<feature type="non-terminal residue" evidence="1">
    <location>
        <position position="1"/>
    </location>
</feature>
<proteinExistence type="predicted"/>
<evidence type="ECO:0000313" key="2">
    <source>
        <dbReference type="Proteomes" id="UP001177023"/>
    </source>
</evidence>
<name>A0AA36C2T9_9BILA</name>
<dbReference type="Proteomes" id="UP001177023">
    <property type="component" value="Unassembled WGS sequence"/>
</dbReference>
<reference evidence="1" key="1">
    <citation type="submission" date="2023-06" db="EMBL/GenBank/DDBJ databases">
        <authorList>
            <person name="Delattre M."/>
        </authorList>
    </citation>
    <scope>NUCLEOTIDE SEQUENCE</scope>
    <source>
        <strain evidence="1">AF72</strain>
    </source>
</reference>